<reference evidence="2 4" key="1">
    <citation type="journal article" date="2012" name="Nature">
        <title>Algal genomes reveal evolutionary mosaicism and the fate of nucleomorphs.</title>
        <authorList>
            <consortium name="DOE Joint Genome Institute"/>
            <person name="Curtis B.A."/>
            <person name="Tanifuji G."/>
            <person name="Burki F."/>
            <person name="Gruber A."/>
            <person name="Irimia M."/>
            <person name="Maruyama S."/>
            <person name="Arias M.C."/>
            <person name="Ball S.G."/>
            <person name="Gile G.H."/>
            <person name="Hirakawa Y."/>
            <person name="Hopkins J.F."/>
            <person name="Kuo A."/>
            <person name="Rensing S.A."/>
            <person name="Schmutz J."/>
            <person name="Symeonidi A."/>
            <person name="Elias M."/>
            <person name="Eveleigh R.J."/>
            <person name="Herman E.K."/>
            <person name="Klute M.J."/>
            <person name="Nakayama T."/>
            <person name="Obornik M."/>
            <person name="Reyes-Prieto A."/>
            <person name="Armbrust E.V."/>
            <person name="Aves S.J."/>
            <person name="Beiko R.G."/>
            <person name="Coutinho P."/>
            <person name="Dacks J.B."/>
            <person name="Durnford D.G."/>
            <person name="Fast N.M."/>
            <person name="Green B.R."/>
            <person name="Grisdale C.J."/>
            <person name="Hempel F."/>
            <person name="Henrissat B."/>
            <person name="Hoppner M.P."/>
            <person name="Ishida K."/>
            <person name="Kim E."/>
            <person name="Koreny L."/>
            <person name="Kroth P.G."/>
            <person name="Liu Y."/>
            <person name="Malik S.B."/>
            <person name="Maier U.G."/>
            <person name="McRose D."/>
            <person name="Mock T."/>
            <person name="Neilson J.A."/>
            <person name="Onodera N.T."/>
            <person name="Poole A.M."/>
            <person name="Pritham E.J."/>
            <person name="Richards T.A."/>
            <person name="Rocap G."/>
            <person name="Roy S.W."/>
            <person name="Sarai C."/>
            <person name="Schaack S."/>
            <person name="Shirato S."/>
            <person name="Slamovits C.H."/>
            <person name="Spencer D.F."/>
            <person name="Suzuki S."/>
            <person name="Worden A.Z."/>
            <person name="Zauner S."/>
            <person name="Barry K."/>
            <person name="Bell C."/>
            <person name="Bharti A.K."/>
            <person name="Crow J.A."/>
            <person name="Grimwood J."/>
            <person name="Kramer R."/>
            <person name="Lindquist E."/>
            <person name="Lucas S."/>
            <person name="Salamov A."/>
            <person name="McFadden G.I."/>
            <person name="Lane C.E."/>
            <person name="Keeling P.J."/>
            <person name="Gray M.W."/>
            <person name="Grigoriev I.V."/>
            <person name="Archibald J.M."/>
        </authorList>
    </citation>
    <scope>NUCLEOTIDE SEQUENCE</scope>
    <source>
        <strain evidence="2 4">CCMP2712</strain>
    </source>
</reference>
<evidence type="ECO:0000313" key="3">
    <source>
        <dbReference type="EnsemblProtists" id="EKX49786"/>
    </source>
</evidence>
<sequence>MGNLHQSLIVQGRTAVEDCKRVKVWGAKIAYLENLHEACRYADVGPNDPSKNKQRTLKELKISHTPVVDRAHIPQFSRQVYLVQLSKPRGNFSAQLHILVQPQDEESDPDLFVSRSHSEPSERNFDWRSQGDGADKIEISSKDPNFGYGKYFISVTSPAGPCSYCLQVWKSETKEENDGAKLKAKSDAVLWSAVRSYLADQKKDRTLAAASERAAANLRLSKFHNVSKERILKQLEESDFEADPRLTLAHPKSVGGGNFGKVVASLQRSMENKLVREESVLEDKLAAGAWTLDETSERDKIFESHRQFLREEMNFSLLERRRRISHSLVSDAPAAHPFHHLALNRSSKEEDEPRPHTTNPRRGWRSDEHVSGASFALKRRKSSLGNIQLAKMLRENVEQKINFLFNEFDRGRDPSNKMSLNRFLKILSHGDLLPFRLRKNRAMEIFRQDPHQNEECEDASGSDEDELLSSSGCINLAGFRVCLYLTAQACNSTVTELVEACSTPLTARRR</sequence>
<feature type="region of interest" description="Disordered" evidence="1">
    <location>
        <begin position="105"/>
        <end position="132"/>
    </location>
</feature>
<dbReference type="GeneID" id="17306435"/>
<dbReference type="KEGG" id="gtt:GUITHDRAFT_135936"/>
<dbReference type="EMBL" id="JH992981">
    <property type="protein sequence ID" value="EKX49786.1"/>
    <property type="molecule type" value="Genomic_DNA"/>
</dbReference>
<accession>L1JMI1</accession>
<dbReference type="Proteomes" id="UP000011087">
    <property type="component" value="Unassembled WGS sequence"/>
</dbReference>
<keyword evidence="4" id="KW-1185">Reference proteome</keyword>
<evidence type="ECO:0000313" key="2">
    <source>
        <dbReference type="EMBL" id="EKX49786.1"/>
    </source>
</evidence>
<evidence type="ECO:0000256" key="1">
    <source>
        <dbReference type="SAM" id="MobiDB-lite"/>
    </source>
</evidence>
<dbReference type="PaxDb" id="55529-EKX49786"/>
<dbReference type="HOGENOM" id="CLU_534689_0_0_1"/>
<feature type="region of interest" description="Disordered" evidence="1">
    <location>
        <begin position="343"/>
        <end position="369"/>
    </location>
</feature>
<proteinExistence type="predicted"/>
<dbReference type="OrthoDB" id="422728at2759"/>
<reference evidence="4" key="2">
    <citation type="submission" date="2012-11" db="EMBL/GenBank/DDBJ databases">
        <authorList>
            <person name="Kuo A."/>
            <person name="Curtis B.A."/>
            <person name="Tanifuji G."/>
            <person name="Burki F."/>
            <person name="Gruber A."/>
            <person name="Irimia M."/>
            <person name="Maruyama S."/>
            <person name="Arias M.C."/>
            <person name="Ball S.G."/>
            <person name="Gile G.H."/>
            <person name="Hirakawa Y."/>
            <person name="Hopkins J.F."/>
            <person name="Rensing S.A."/>
            <person name="Schmutz J."/>
            <person name="Symeonidi A."/>
            <person name="Elias M."/>
            <person name="Eveleigh R.J."/>
            <person name="Herman E.K."/>
            <person name="Klute M.J."/>
            <person name="Nakayama T."/>
            <person name="Obornik M."/>
            <person name="Reyes-Prieto A."/>
            <person name="Armbrust E.V."/>
            <person name="Aves S.J."/>
            <person name="Beiko R.G."/>
            <person name="Coutinho P."/>
            <person name="Dacks J.B."/>
            <person name="Durnford D.G."/>
            <person name="Fast N.M."/>
            <person name="Green B.R."/>
            <person name="Grisdale C."/>
            <person name="Hempe F."/>
            <person name="Henrissat B."/>
            <person name="Hoppner M.P."/>
            <person name="Ishida K.-I."/>
            <person name="Kim E."/>
            <person name="Koreny L."/>
            <person name="Kroth P.G."/>
            <person name="Liu Y."/>
            <person name="Malik S.-B."/>
            <person name="Maier U.G."/>
            <person name="McRose D."/>
            <person name="Mock T."/>
            <person name="Neilson J.A."/>
            <person name="Onodera N.T."/>
            <person name="Poole A.M."/>
            <person name="Pritham E.J."/>
            <person name="Richards T.A."/>
            <person name="Rocap G."/>
            <person name="Roy S.W."/>
            <person name="Sarai C."/>
            <person name="Schaack S."/>
            <person name="Shirato S."/>
            <person name="Slamovits C.H."/>
            <person name="Spencer D.F."/>
            <person name="Suzuki S."/>
            <person name="Worden A.Z."/>
            <person name="Zauner S."/>
            <person name="Barry K."/>
            <person name="Bell C."/>
            <person name="Bharti A.K."/>
            <person name="Crow J.A."/>
            <person name="Grimwood J."/>
            <person name="Kramer R."/>
            <person name="Lindquist E."/>
            <person name="Lucas S."/>
            <person name="Salamov A."/>
            <person name="McFadden G.I."/>
            <person name="Lane C.E."/>
            <person name="Keeling P.J."/>
            <person name="Gray M.W."/>
            <person name="Grigoriev I.V."/>
            <person name="Archibald J.M."/>
        </authorList>
    </citation>
    <scope>NUCLEOTIDE SEQUENCE</scope>
    <source>
        <strain evidence="4">CCMP2712</strain>
    </source>
</reference>
<protein>
    <submittedName>
        <fullName evidence="2 3">Uncharacterized protein</fullName>
    </submittedName>
</protein>
<gene>
    <name evidence="2" type="ORF">GUITHDRAFT_135936</name>
</gene>
<dbReference type="EnsemblProtists" id="EKX49786">
    <property type="protein sequence ID" value="EKX49786"/>
    <property type="gene ID" value="GUITHDRAFT_135936"/>
</dbReference>
<reference evidence="3" key="3">
    <citation type="submission" date="2016-03" db="UniProtKB">
        <authorList>
            <consortium name="EnsemblProtists"/>
        </authorList>
    </citation>
    <scope>IDENTIFICATION</scope>
</reference>
<dbReference type="AlphaFoldDB" id="L1JMI1"/>
<feature type="compositionally biased region" description="Basic and acidic residues" evidence="1">
    <location>
        <begin position="116"/>
        <end position="126"/>
    </location>
</feature>
<evidence type="ECO:0000313" key="4">
    <source>
        <dbReference type="Proteomes" id="UP000011087"/>
    </source>
</evidence>
<dbReference type="RefSeq" id="XP_005836766.1">
    <property type="nucleotide sequence ID" value="XM_005836709.1"/>
</dbReference>
<organism evidence="2">
    <name type="scientific">Guillardia theta (strain CCMP2712)</name>
    <name type="common">Cryptophyte</name>
    <dbReference type="NCBI Taxonomy" id="905079"/>
    <lineage>
        <taxon>Eukaryota</taxon>
        <taxon>Cryptophyceae</taxon>
        <taxon>Pyrenomonadales</taxon>
        <taxon>Geminigeraceae</taxon>
        <taxon>Guillardia</taxon>
    </lineage>
</organism>
<name>L1JMI1_GUITC</name>
<feature type="compositionally biased region" description="Basic and acidic residues" evidence="1">
    <location>
        <begin position="346"/>
        <end position="355"/>
    </location>
</feature>